<evidence type="ECO:0000313" key="1">
    <source>
        <dbReference type="EMBL" id="KAF7292097.1"/>
    </source>
</evidence>
<dbReference type="AlphaFoldDB" id="A0A8H6VS87"/>
<dbReference type="EMBL" id="JACAZF010000012">
    <property type="protein sequence ID" value="KAF7292097.1"/>
    <property type="molecule type" value="Genomic_DNA"/>
</dbReference>
<dbReference type="Proteomes" id="UP000636479">
    <property type="component" value="Unassembled WGS sequence"/>
</dbReference>
<dbReference type="RefSeq" id="XP_037214824.1">
    <property type="nucleotide sequence ID" value="XM_037368856.1"/>
</dbReference>
<sequence>MMTCCQHIVLLSPPPPRILVARPSPQIPMVNAGNLFSGAFHCAALARWTSTLRGNLCLDAEMLFYLVVAASSPRQRYHVLRTRGDGASLCRIRRLRFAARGLRCHAALRSTWSLFESLCAHACRDPDQ</sequence>
<reference evidence="1" key="1">
    <citation type="submission" date="2020-05" db="EMBL/GenBank/DDBJ databases">
        <title>Mycena genomes resolve the evolution of fungal bioluminescence.</title>
        <authorList>
            <person name="Tsai I.J."/>
        </authorList>
    </citation>
    <scope>NUCLEOTIDE SEQUENCE</scope>
    <source>
        <strain evidence="1">171206Taipei</strain>
    </source>
</reference>
<evidence type="ECO:0000313" key="2">
    <source>
        <dbReference type="Proteomes" id="UP000636479"/>
    </source>
</evidence>
<comment type="caution">
    <text evidence="1">The sequence shown here is derived from an EMBL/GenBank/DDBJ whole genome shotgun (WGS) entry which is preliminary data.</text>
</comment>
<organism evidence="1 2">
    <name type="scientific">Mycena indigotica</name>
    <dbReference type="NCBI Taxonomy" id="2126181"/>
    <lineage>
        <taxon>Eukaryota</taxon>
        <taxon>Fungi</taxon>
        <taxon>Dikarya</taxon>
        <taxon>Basidiomycota</taxon>
        <taxon>Agaricomycotina</taxon>
        <taxon>Agaricomycetes</taxon>
        <taxon>Agaricomycetidae</taxon>
        <taxon>Agaricales</taxon>
        <taxon>Marasmiineae</taxon>
        <taxon>Mycenaceae</taxon>
        <taxon>Mycena</taxon>
    </lineage>
</organism>
<gene>
    <name evidence="1" type="ORF">MIND_01236200</name>
</gene>
<name>A0A8H6VS87_9AGAR</name>
<keyword evidence="2" id="KW-1185">Reference proteome</keyword>
<dbReference type="GeneID" id="59351372"/>
<accession>A0A8H6VS87</accession>
<proteinExistence type="predicted"/>
<protein>
    <submittedName>
        <fullName evidence="1">Uncharacterized protein</fullName>
    </submittedName>
</protein>